<accession>A0A5J5BX30</accession>
<evidence type="ECO:0000256" key="1">
    <source>
        <dbReference type="SAM" id="MobiDB-lite"/>
    </source>
</evidence>
<feature type="compositionally biased region" description="Low complexity" evidence="1">
    <location>
        <begin position="153"/>
        <end position="170"/>
    </location>
</feature>
<proteinExistence type="predicted"/>
<name>A0A5J5BX30_9ASTE</name>
<organism evidence="2 3">
    <name type="scientific">Nyssa sinensis</name>
    <dbReference type="NCBI Taxonomy" id="561372"/>
    <lineage>
        <taxon>Eukaryota</taxon>
        <taxon>Viridiplantae</taxon>
        <taxon>Streptophyta</taxon>
        <taxon>Embryophyta</taxon>
        <taxon>Tracheophyta</taxon>
        <taxon>Spermatophyta</taxon>
        <taxon>Magnoliopsida</taxon>
        <taxon>eudicotyledons</taxon>
        <taxon>Gunneridae</taxon>
        <taxon>Pentapetalae</taxon>
        <taxon>asterids</taxon>
        <taxon>Cornales</taxon>
        <taxon>Nyssaceae</taxon>
        <taxon>Nyssa</taxon>
    </lineage>
</organism>
<sequence>MLPILQHTGYMEQHPSNPSSASMLSYNMSPMLGLPTGPSHNAQLVIREPQQQLHHQQMLDAQQLAAVVAAREQQEMMRTYEQQQHRQQHELLRFNSGFDPAGQVSASGFNQMTAAAMSPSLALGSFENSYQIQQQPQEHTHHHQLQLQPHLLLHQQQQQQPQQQQAPQQQRSGSEEGRSVGPSC</sequence>
<dbReference type="OrthoDB" id="10585580at2759"/>
<evidence type="ECO:0000313" key="2">
    <source>
        <dbReference type="EMBL" id="KAA8547224.1"/>
    </source>
</evidence>
<gene>
    <name evidence="2" type="ORF">F0562_003912</name>
</gene>
<keyword evidence="3" id="KW-1185">Reference proteome</keyword>
<feature type="region of interest" description="Disordered" evidence="1">
    <location>
        <begin position="153"/>
        <end position="184"/>
    </location>
</feature>
<dbReference type="Proteomes" id="UP000325577">
    <property type="component" value="Linkage Group LG1"/>
</dbReference>
<evidence type="ECO:0000313" key="3">
    <source>
        <dbReference type="Proteomes" id="UP000325577"/>
    </source>
</evidence>
<reference evidence="2 3" key="1">
    <citation type="submission" date="2019-09" db="EMBL/GenBank/DDBJ databases">
        <title>A chromosome-level genome assembly of the Chinese tupelo Nyssa sinensis.</title>
        <authorList>
            <person name="Yang X."/>
            <person name="Kang M."/>
            <person name="Yang Y."/>
            <person name="Xiong H."/>
            <person name="Wang M."/>
            <person name="Zhang Z."/>
            <person name="Wang Z."/>
            <person name="Wu H."/>
            <person name="Ma T."/>
            <person name="Liu J."/>
            <person name="Xi Z."/>
        </authorList>
    </citation>
    <scope>NUCLEOTIDE SEQUENCE [LARGE SCALE GENOMIC DNA]</scope>
    <source>
        <strain evidence="2">J267</strain>
        <tissue evidence="2">Leaf</tissue>
    </source>
</reference>
<dbReference type="AlphaFoldDB" id="A0A5J5BX30"/>
<protein>
    <submittedName>
        <fullName evidence="2">Uncharacterized protein</fullName>
    </submittedName>
</protein>
<dbReference type="EMBL" id="CM018032">
    <property type="protein sequence ID" value="KAA8547224.1"/>
    <property type="molecule type" value="Genomic_DNA"/>
</dbReference>